<accession>A0A2T3ZGE7</accession>
<reference evidence="2 3" key="1">
    <citation type="submission" date="2016-07" db="EMBL/GenBank/DDBJ databases">
        <title>Multiple horizontal gene transfer events from other fungi enriched the ability of initially mycotrophic Trichoderma (Ascomycota) to feed on dead plant biomass.</title>
        <authorList>
            <consortium name="DOE Joint Genome Institute"/>
            <person name="Aerts A."/>
            <person name="Atanasova L."/>
            <person name="Chenthamara K."/>
            <person name="Zhang J."/>
            <person name="Grujic M."/>
            <person name="Henrissat B."/>
            <person name="Kuo A."/>
            <person name="Salamov A."/>
            <person name="Lipzen A."/>
            <person name="Labutti K."/>
            <person name="Barry K."/>
            <person name="Miao Y."/>
            <person name="Rahimi M.J."/>
            <person name="Shen Q."/>
            <person name="Grigoriev I.V."/>
            <person name="Kubicek C.P."/>
            <person name="Druzhinina I.S."/>
        </authorList>
    </citation>
    <scope>NUCLEOTIDE SEQUENCE [LARGE SCALE GENOMIC DNA]</scope>
    <source>
        <strain evidence="2 3">CBS 433.97</strain>
    </source>
</reference>
<proteinExistence type="predicted"/>
<evidence type="ECO:0000256" key="1">
    <source>
        <dbReference type="SAM" id="MobiDB-lite"/>
    </source>
</evidence>
<name>A0A2T3ZGE7_TRIA4</name>
<dbReference type="Proteomes" id="UP000240493">
    <property type="component" value="Unassembled WGS sequence"/>
</dbReference>
<dbReference type="EMBL" id="KZ679258">
    <property type="protein sequence ID" value="PTB43860.1"/>
    <property type="molecule type" value="Genomic_DNA"/>
</dbReference>
<dbReference type="PANTHER" id="PTHR34365:SF7">
    <property type="entry name" value="GLYCINE-RICH DOMAIN-CONTAINING PROTEIN 1"/>
    <property type="match status" value="1"/>
</dbReference>
<sequence>MNDEDLDQDATGGYIGEATDDINAAFTNLSFKSSITDHLDIRYSISEDTCLAHLKLLHAIQSMKEEIGYTDGLWNLWNIRGKWAMDDLRADADWTMIRTLEKSNSKTVTRVGQSRIREKRWALFVARAVDRYEAWWNSLVESDMLTEEDMADPDSYRYKKFPTSRKLIWEEKMLPPLDVLMIFHTHMLNPRSFFEDAIRYGLGTFWASGMPWKLIHQAIDVDFNYNVSDEAKIHWSTTTGRRWRNLKDPMTRVVKCPFCQADNEVPWTTCGVNKDAQNEEYTGLIGSGFGDGKFSHKCSFCGHENYKELLSVSKFVTDASALLEKSIPMPGTILDPQYGRPELVTDDIHGLRLPRTFPNRMIKLELRNRVLELIKPPTETDKKTTEEKSKDKRKSKSKSKDDNKSKEEIKTPARLSMNAVRDMIQQTLSDYKKIRNIDSDKGFFGRYQIHTWAGISTRKMMSRYWQNFSPFALDLCAAVMRQGVFIEKMVKIDWLHSPNARDTMSRLITKYDRFVQIMTKHPTKMAVPTLDVDLAWHTHQLKPSHYYYYTVSTTAKFIDHDDKIDEDKLSRCFEWTTKTYQSMFGEVYSECTCWYCERLGKMLGVSTNDKLSDTFHASGEVETHSSSKSAHVSFHNAVQTIETADRKKVTARVRVRQRQWLDQEYKKAAKRAEKKGRTLPPKKDYLSQWGTNFIMNGPYPFPPLFVPGIYYGWDPAVVHNGVGAWANCAGYTCGNGSIAAGSCGGPGGCINGNGGTCGASGAGGSVGGAGGGGGTGGCGGGCD</sequence>
<evidence type="ECO:0000313" key="2">
    <source>
        <dbReference type="EMBL" id="PTB43860.1"/>
    </source>
</evidence>
<dbReference type="Pfam" id="PF07173">
    <property type="entry name" value="GRDP-like"/>
    <property type="match status" value="1"/>
</dbReference>
<dbReference type="AlphaFoldDB" id="A0A2T3ZGE7"/>
<feature type="compositionally biased region" description="Basic and acidic residues" evidence="1">
    <location>
        <begin position="377"/>
        <end position="390"/>
    </location>
</feature>
<organism evidence="2 3">
    <name type="scientific">Trichoderma asperellum (strain ATCC 204424 / CBS 433.97 / NBRC 101777)</name>
    <dbReference type="NCBI Taxonomy" id="1042311"/>
    <lineage>
        <taxon>Eukaryota</taxon>
        <taxon>Fungi</taxon>
        <taxon>Dikarya</taxon>
        <taxon>Ascomycota</taxon>
        <taxon>Pezizomycotina</taxon>
        <taxon>Sordariomycetes</taxon>
        <taxon>Hypocreomycetidae</taxon>
        <taxon>Hypocreales</taxon>
        <taxon>Hypocreaceae</taxon>
        <taxon>Trichoderma</taxon>
    </lineage>
</organism>
<feature type="compositionally biased region" description="Basic and acidic residues" evidence="1">
    <location>
        <begin position="398"/>
        <end position="411"/>
    </location>
</feature>
<dbReference type="OrthoDB" id="2684236at2759"/>
<evidence type="ECO:0000313" key="3">
    <source>
        <dbReference type="Proteomes" id="UP000240493"/>
    </source>
</evidence>
<dbReference type="STRING" id="1042311.A0A2T3ZGE7"/>
<protein>
    <submittedName>
        <fullName evidence="2">Uncharacterized protein</fullName>
    </submittedName>
</protein>
<keyword evidence="3" id="KW-1185">Reference proteome</keyword>
<dbReference type="PANTHER" id="PTHR34365">
    <property type="entry name" value="ENOLASE (DUF1399)"/>
    <property type="match status" value="1"/>
</dbReference>
<feature type="region of interest" description="Disordered" evidence="1">
    <location>
        <begin position="377"/>
        <end position="412"/>
    </location>
</feature>
<gene>
    <name evidence="2" type="ORF">M441DRAFT_65648</name>
</gene>
<dbReference type="InterPro" id="IPR009836">
    <property type="entry name" value="GRDP-like"/>
</dbReference>